<dbReference type="InterPro" id="IPR032508">
    <property type="entry name" value="FecR_C"/>
</dbReference>
<dbReference type="EMBL" id="QGDC01000009">
    <property type="protein sequence ID" value="RCH53834.1"/>
    <property type="molecule type" value="Genomic_DNA"/>
</dbReference>
<dbReference type="GO" id="GO:0016989">
    <property type="term" value="F:sigma factor antagonist activity"/>
    <property type="evidence" value="ECO:0007669"/>
    <property type="project" value="TreeGrafter"/>
</dbReference>
<dbReference type="RefSeq" id="WP_114006099.1">
    <property type="nucleotide sequence ID" value="NZ_QGDC01000009.1"/>
</dbReference>
<dbReference type="PANTHER" id="PTHR30273">
    <property type="entry name" value="PERIPLASMIC SIGNAL SENSOR AND SIGMA FACTOR ACTIVATOR FECR-RELATED"/>
    <property type="match status" value="1"/>
</dbReference>
<dbReference type="Pfam" id="PF04773">
    <property type="entry name" value="FecR"/>
    <property type="match status" value="1"/>
</dbReference>
<dbReference type="Pfam" id="PF16344">
    <property type="entry name" value="FecR_C"/>
    <property type="match status" value="1"/>
</dbReference>
<evidence type="ECO:0000313" key="5">
    <source>
        <dbReference type="Proteomes" id="UP000253209"/>
    </source>
</evidence>
<accession>A0A367GK29</accession>
<dbReference type="AlphaFoldDB" id="A0A367GK29"/>
<evidence type="ECO:0000256" key="1">
    <source>
        <dbReference type="SAM" id="Phobius"/>
    </source>
</evidence>
<feature type="domain" description="Protein FecR C-terminal" evidence="3">
    <location>
        <begin position="320"/>
        <end position="388"/>
    </location>
</feature>
<dbReference type="Gene3D" id="3.55.50.30">
    <property type="match status" value="1"/>
</dbReference>
<evidence type="ECO:0000313" key="4">
    <source>
        <dbReference type="EMBL" id="RCH53834.1"/>
    </source>
</evidence>
<evidence type="ECO:0000259" key="3">
    <source>
        <dbReference type="Pfam" id="PF16344"/>
    </source>
</evidence>
<sequence length="390" mass="43053">MNQDRLRLLLRQYFNDSISKADCLELLNHLDKNPNEVAGFIDETLPDLSAGEVFSDDRAAAVLNRIKADARFRREAKVVKFYQKRWLQVAAMLIVVLGVYLLVVNKTQDAEKNTIAVVPAKPIVPGGSKATLTMANGNVVVLDNAANGIIADDGAARVIKAANGEIVYKAGDNAAGKPLAYNTLTTPRGGEYQVTLPDGTKVWLNAASSLSYPERFDGTERHVKLTGEAYFEVAKNKEKPFFVEVNKVTVKVLGTHFNVNAYNDENEITTTLLEGAVQVTKNNAHKVLTPGQQAVISNGSNNIQVSAANADDAIAWKNGYFTFNDDDIAGIMKKVSRWYDVEVEYRSSRTDQKFGGTFYRSKSITELLHHLEKVGNIHFKISGRRIIVMD</sequence>
<dbReference type="Gene3D" id="2.60.120.1440">
    <property type="match status" value="1"/>
</dbReference>
<dbReference type="Proteomes" id="UP000253209">
    <property type="component" value="Unassembled WGS sequence"/>
</dbReference>
<dbReference type="InterPro" id="IPR006860">
    <property type="entry name" value="FecR"/>
</dbReference>
<keyword evidence="1" id="KW-1133">Transmembrane helix</keyword>
<keyword evidence="1" id="KW-0812">Transmembrane</keyword>
<evidence type="ECO:0000259" key="2">
    <source>
        <dbReference type="Pfam" id="PF04773"/>
    </source>
</evidence>
<comment type="caution">
    <text evidence="4">The sequence shown here is derived from an EMBL/GenBank/DDBJ whole genome shotgun (WGS) entry which is preliminary data.</text>
</comment>
<dbReference type="FunFam" id="2.60.120.1440:FF:000001">
    <property type="entry name" value="Putative anti-sigma factor"/>
    <property type="match status" value="1"/>
</dbReference>
<protein>
    <recommendedName>
        <fullName evidence="6">Anti-sigma factor</fullName>
    </recommendedName>
</protein>
<evidence type="ECO:0008006" key="6">
    <source>
        <dbReference type="Google" id="ProtNLM"/>
    </source>
</evidence>
<feature type="domain" description="FecR protein" evidence="2">
    <location>
        <begin position="183"/>
        <end position="278"/>
    </location>
</feature>
<gene>
    <name evidence="4" type="ORF">DJ568_14915</name>
</gene>
<dbReference type="OrthoDB" id="1099963at2"/>
<dbReference type="PANTHER" id="PTHR30273:SF2">
    <property type="entry name" value="PROTEIN FECR"/>
    <property type="match status" value="1"/>
</dbReference>
<organism evidence="4 5">
    <name type="scientific">Mucilaginibacter hurinus</name>
    <dbReference type="NCBI Taxonomy" id="2201324"/>
    <lineage>
        <taxon>Bacteria</taxon>
        <taxon>Pseudomonadati</taxon>
        <taxon>Bacteroidota</taxon>
        <taxon>Sphingobacteriia</taxon>
        <taxon>Sphingobacteriales</taxon>
        <taxon>Sphingobacteriaceae</taxon>
        <taxon>Mucilaginibacter</taxon>
    </lineage>
</organism>
<feature type="transmembrane region" description="Helical" evidence="1">
    <location>
        <begin position="86"/>
        <end position="103"/>
    </location>
</feature>
<keyword evidence="1" id="KW-0472">Membrane</keyword>
<name>A0A367GK29_9SPHI</name>
<reference evidence="4 5" key="1">
    <citation type="submission" date="2018-05" db="EMBL/GenBank/DDBJ databases">
        <title>Mucilaginibacter hurinus sp. nov., isolated from briquette warehouse soil.</title>
        <authorList>
            <person name="Choi L."/>
        </authorList>
    </citation>
    <scope>NUCLEOTIDE SEQUENCE [LARGE SCALE GENOMIC DNA]</scope>
    <source>
        <strain evidence="4 5">ZR32</strain>
    </source>
</reference>
<dbReference type="InterPro" id="IPR012373">
    <property type="entry name" value="Ferrdict_sens_TM"/>
</dbReference>
<proteinExistence type="predicted"/>
<keyword evidence="5" id="KW-1185">Reference proteome</keyword>